<dbReference type="AlphaFoldDB" id="A0A5M9MKD6"/>
<dbReference type="PROSITE" id="PS50048">
    <property type="entry name" value="ZN2_CY6_FUNGAL_2"/>
    <property type="match status" value="1"/>
</dbReference>
<keyword evidence="6" id="KW-0812">Transmembrane</keyword>
<sequence length="701" mass="79527">MLGRQSQQKVRKGTKSCTECRRRKVRCIRTSEETPTCRRCEERGSACVAQTYSLQQPQRLPSRYRISQLESKVANLTKFIHDVEAKFGNQPAQTSGSTAGRGLESDDLGDDSSGSDIDASHQPAHIRSLFQNDWLSVDAHRQLDQPQDRRVKVPTHLFNLARQALQKLIPPKDEVLGIVRSASEWLPILHNLFPQPGAATCQQELFERFDEMCSPDVDAISLATWLLTVALTGQQSPQEDISPHVQHRRSQEWSKFCRAVSNAVENNIMSHDRLVGTIPGLGMAMHFCRLQISQGNFQKVWVRLRHTIAIAEVMGLHKAWQSTQTSRTAGAESYETQLHKAQLWESLTAANGLLGMIINLPPETRRYPQDKTQALVVEGVVQPRVYLSKLTDIVAKIQHLEDLNMTPESKPEFYSSTFGLIGELKALMSQTPKSWWTSERDRIKPDHIVQFIHNSIMVRAHLPFVMKHDLGEECFYSRLACMDACESVTELYQFLRGTLPPGIFMTRPVDLLVFIATVVLLLITYSSSPTNRFNTYVNKAKTDSIVKQVTEIMTRRSNDLTSAGFTENCVTTINSLHKLLQQDNTPRFQDLVLKVPLLGKVHVRRNVRPADVSGANTLSRKQAEPETHRAGEQSNSQRGQQVFNTNPSTMGSSQTPRDWQWDSLTWTVEETHENFFQDALMAEVFDPFAMWPEMYEQPFNS</sequence>
<accession>A0A5M9MKD6</accession>
<protein>
    <recommendedName>
        <fullName evidence="7">Zn(2)-C6 fungal-type domain-containing protein</fullName>
    </recommendedName>
</protein>
<dbReference type="InterPro" id="IPR036864">
    <property type="entry name" value="Zn2-C6_fun-type_DNA-bd_sf"/>
</dbReference>
<evidence type="ECO:0000256" key="4">
    <source>
        <dbReference type="ARBA" id="ARBA00023242"/>
    </source>
</evidence>
<evidence type="ECO:0000313" key="8">
    <source>
        <dbReference type="EMBL" id="KAA8643267.1"/>
    </source>
</evidence>
<dbReference type="SUPFAM" id="SSF57701">
    <property type="entry name" value="Zn2/Cys6 DNA-binding domain"/>
    <property type="match status" value="1"/>
</dbReference>
<dbReference type="GO" id="GO:0009893">
    <property type="term" value="P:positive regulation of metabolic process"/>
    <property type="evidence" value="ECO:0007669"/>
    <property type="project" value="UniProtKB-ARBA"/>
</dbReference>
<dbReference type="PANTHER" id="PTHR47840:SF3">
    <property type="entry name" value="ZN(II)2CYS6 TRANSCRIPTION FACTOR (EUROFUNG)"/>
    <property type="match status" value="1"/>
</dbReference>
<dbReference type="InterPro" id="IPR001138">
    <property type="entry name" value="Zn2Cys6_DnaBD"/>
</dbReference>
<dbReference type="GO" id="GO:0008270">
    <property type="term" value="F:zinc ion binding"/>
    <property type="evidence" value="ECO:0007669"/>
    <property type="project" value="InterPro"/>
</dbReference>
<evidence type="ECO:0000256" key="3">
    <source>
        <dbReference type="ARBA" id="ARBA00023163"/>
    </source>
</evidence>
<dbReference type="RefSeq" id="XP_033422629.1">
    <property type="nucleotide sequence ID" value="XM_033574611.1"/>
</dbReference>
<evidence type="ECO:0000313" key="9">
    <source>
        <dbReference type="Proteomes" id="UP000324241"/>
    </source>
</evidence>
<evidence type="ECO:0000256" key="1">
    <source>
        <dbReference type="ARBA" id="ARBA00023015"/>
    </source>
</evidence>
<dbReference type="GeneID" id="54332736"/>
<dbReference type="PANTHER" id="PTHR47840">
    <property type="entry name" value="ZN(II)2CYS6 TRANSCRIPTION FACTOR (EUROFUNG)-RELATED"/>
    <property type="match status" value="1"/>
</dbReference>
<dbReference type="CDD" id="cd12148">
    <property type="entry name" value="fungal_TF_MHR"/>
    <property type="match status" value="1"/>
</dbReference>
<dbReference type="PROSITE" id="PS00463">
    <property type="entry name" value="ZN2_CY6_FUNGAL_1"/>
    <property type="match status" value="1"/>
</dbReference>
<dbReference type="Proteomes" id="UP000324241">
    <property type="component" value="Unassembled WGS sequence"/>
</dbReference>
<feature type="region of interest" description="Disordered" evidence="5">
    <location>
        <begin position="87"/>
        <end position="120"/>
    </location>
</feature>
<keyword evidence="6" id="KW-0472">Membrane</keyword>
<keyword evidence="2" id="KW-0238">DNA-binding</keyword>
<dbReference type="VEuPathDB" id="FungiDB:EYZ11_008528"/>
<evidence type="ECO:0000256" key="5">
    <source>
        <dbReference type="SAM" id="MobiDB-lite"/>
    </source>
</evidence>
<dbReference type="EMBL" id="QUQM01000005">
    <property type="protein sequence ID" value="KAA8643267.1"/>
    <property type="molecule type" value="Genomic_DNA"/>
</dbReference>
<dbReference type="Gene3D" id="4.10.240.10">
    <property type="entry name" value="Zn(2)-C6 fungal-type DNA-binding domain"/>
    <property type="match status" value="1"/>
</dbReference>
<keyword evidence="6" id="KW-1133">Transmembrane helix</keyword>
<evidence type="ECO:0000259" key="7">
    <source>
        <dbReference type="PROSITE" id="PS50048"/>
    </source>
</evidence>
<keyword evidence="4" id="KW-0539">Nucleus</keyword>
<keyword evidence="3" id="KW-0804">Transcription</keyword>
<feature type="compositionally biased region" description="Polar residues" evidence="5">
    <location>
        <begin position="632"/>
        <end position="657"/>
    </location>
</feature>
<reference evidence="8 9" key="1">
    <citation type="submission" date="2019-08" db="EMBL/GenBank/DDBJ databases">
        <title>The genome sequence of a newly discovered highly antifungal drug resistant Aspergillus species, Aspergillus tanneri NIH 1004.</title>
        <authorList>
            <person name="Mounaud S."/>
            <person name="Singh I."/>
            <person name="Joardar V."/>
            <person name="Pakala S."/>
            <person name="Pakala S."/>
            <person name="Venepally P."/>
            <person name="Chung J.K."/>
            <person name="Losada L."/>
            <person name="Nierman W.C."/>
        </authorList>
    </citation>
    <scope>NUCLEOTIDE SEQUENCE [LARGE SCALE GENOMIC DNA]</scope>
    <source>
        <strain evidence="8 9">NIH1004</strain>
    </source>
</reference>
<dbReference type="GO" id="GO:0000981">
    <property type="term" value="F:DNA-binding transcription factor activity, RNA polymerase II-specific"/>
    <property type="evidence" value="ECO:0007669"/>
    <property type="project" value="InterPro"/>
</dbReference>
<dbReference type="SMART" id="SM00066">
    <property type="entry name" value="GAL4"/>
    <property type="match status" value="1"/>
</dbReference>
<evidence type="ECO:0000256" key="2">
    <source>
        <dbReference type="ARBA" id="ARBA00023125"/>
    </source>
</evidence>
<organism evidence="8 9">
    <name type="scientific">Aspergillus tanneri</name>
    <dbReference type="NCBI Taxonomy" id="1220188"/>
    <lineage>
        <taxon>Eukaryota</taxon>
        <taxon>Fungi</taxon>
        <taxon>Dikarya</taxon>
        <taxon>Ascomycota</taxon>
        <taxon>Pezizomycotina</taxon>
        <taxon>Eurotiomycetes</taxon>
        <taxon>Eurotiomycetidae</taxon>
        <taxon>Eurotiales</taxon>
        <taxon>Aspergillaceae</taxon>
        <taxon>Aspergillus</taxon>
        <taxon>Aspergillus subgen. Circumdati</taxon>
    </lineage>
</organism>
<feature type="domain" description="Zn(2)-C6 fungal-type" evidence="7">
    <location>
        <begin position="16"/>
        <end position="49"/>
    </location>
</feature>
<dbReference type="OrthoDB" id="5392779at2759"/>
<dbReference type="Pfam" id="PF00172">
    <property type="entry name" value="Zn_clus"/>
    <property type="match status" value="1"/>
</dbReference>
<feature type="compositionally biased region" description="Basic and acidic residues" evidence="5">
    <location>
        <begin position="621"/>
        <end position="631"/>
    </location>
</feature>
<name>A0A5M9MKD6_9EURO</name>
<comment type="caution">
    <text evidence="8">The sequence shown here is derived from an EMBL/GenBank/DDBJ whole genome shotgun (WGS) entry which is preliminary data.</text>
</comment>
<dbReference type="GO" id="GO:0003677">
    <property type="term" value="F:DNA binding"/>
    <property type="evidence" value="ECO:0007669"/>
    <property type="project" value="UniProtKB-KW"/>
</dbReference>
<keyword evidence="1" id="KW-0805">Transcription regulation</keyword>
<proteinExistence type="predicted"/>
<feature type="transmembrane region" description="Helical" evidence="6">
    <location>
        <begin position="509"/>
        <end position="528"/>
    </location>
</feature>
<gene>
    <name evidence="8" type="ORF">ATNIH1004_010034</name>
</gene>
<evidence type="ECO:0000256" key="6">
    <source>
        <dbReference type="SAM" id="Phobius"/>
    </source>
</evidence>
<feature type="region of interest" description="Disordered" evidence="5">
    <location>
        <begin position="609"/>
        <end position="657"/>
    </location>
</feature>
<dbReference type="CDD" id="cd00067">
    <property type="entry name" value="GAL4"/>
    <property type="match status" value="1"/>
</dbReference>